<gene>
    <name evidence="2" type="ORF">WCY31_07815</name>
</gene>
<dbReference type="EMBL" id="CP147920">
    <property type="protein sequence ID" value="XAU14161.1"/>
    <property type="molecule type" value="Genomic_DNA"/>
</dbReference>
<keyword evidence="3" id="KW-1185">Reference proteome</keyword>
<protein>
    <submittedName>
        <fullName evidence="2">DUF6498-containing protein</fullName>
    </submittedName>
</protein>
<dbReference type="InterPro" id="IPR045466">
    <property type="entry name" value="DUF6498"/>
</dbReference>
<dbReference type="RefSeq" id="WP_345971970.1">
    <property type="nucleotide sequence ID" value="NZ_CP147920.1"/>
</dbReference>
<evidence type="ECO:0000313" key="2">
    <source>
        <dbReference type="EMBL" id="XAU14161.1"/>
    </source>
</evidence>
<keyword evidence="1" id="KW-0472">Membrane</keyword>
<organism evidence="2 3">
    <name type="scientific">Sulfurimonas diazotrophicus</name>
    <dbReference type="NCBI Taxonomy" id="3131939"/>
    <lineage>
        <taxon>Bacteria</taxon>
        <taxon>Pseudomonadati</taxon>
        <taxon>Campylobacterota</taxon>
        <taxon>Epsilonproteobacteria</taxon>
        <taxon>Campylobacterales</taxon>
        <taxon>Sulfurimonadaceae</taxon>
        <taxon>Sulfurimonas</taxon>
    </lineage>
</organism>
<name>A0ABZ3H7D6_9BACT</name>
<feature type="transmembrane region" description="Helical" evidence="1">
    <location>
        <begin position="12"/>
        <end position="31"/>
    </location>
</feature>
<keyword evidence="1" id="KW-0812">Transmembrane</keyword>
<feature type="transmembrane region" description="Helical" evidence="1">
    <location>
        <begin position="37"/>
        <end position="57"/>
    </location>
</feature>
<dbReference type="Proteomes" id="UP001447842">
    <property type="component" value="Chromosome"/>
</dbReference>
<dbReference type="Pfam" id="PF20108">
    <property type="entry name" value="DUF6498"/>
    <property type="match status" value="1"/>
</dbReference>
<proteinExistence type="predicted"/>
<feature type="transmembrane region" description="Helical" evidence="1">
    <location>
        <begin position="120"/>
        <end position="143"/>
    </location>
</feature>
<keyword evidence="1" id="KW-1133">Transmembrane helix</keyword>
<feature type="transmembrane region" description="Helical" evidence="1">
    <location>
        <begin position="164"/>
        <end position="182"/>
    </location>
</feature>
<sequence>MALLFTLLRRYASLPLFVLLAANLYPLYGVLELGWGVFELIFLYWMENIVIGFFNVLKMIANRPEELAGNLGKLFLVPFFIFHYGMFAYAHGIFVIALFAPEELHLNVFGLADYIYHRDVLFGNGILTALTLLIVSHAVSFYVDYVRSGEYERTTLSDWMGAPYGRVAVLHIGLIGGGFLVAALGQPLAALIVLLFLKVGMDARSLALRHASVQRKHPVD</sequence>
<evidence type="ECO:0000256" key="1">
    <source>
        <dbReference type="SAM" id="Phobius"/>
    </source>
</evidence>
<reference evidence="2 3" key="1">
    <citation type="submission" date="2024-03" db="EMBL/GenBank/DDBJ databases">
        <title>Sulfurimonas sp. HSL3-1.</title>
        <authorList>
            <person name="Wang S."/>
        </authorList>
    </citation>
    <scope>NUCLEOTIDE SEQUENCE [LARGE SCALE GENOMIC DNA]</scope>
    <source>
        <strain evidence="2 3">HSL3-1</strain>
    </source>
</reference>
<evidence type="ECO:0000313" key="3">
    <source>
        <dbReference type="Proteomes" id="UP001447842"/>
    </source>
</evidence>
<feature type="transmembrane region" description="Helical" evidence="1">
    <location>
        <begin position="77"/>
        <end position="100"/>
    </location>
</feature>
<accession>A0ABZ3H7D6</accession>
<feature type="transmembrane region" description="Helical" evidence="1">
    <location>
        <begin position="188"/>
        <end position="207"/>
    </location>
</feature>